<gene>
    <name evidence="7 9" type="primary">glk</name>
    <name evidence="9" type="ORF">IAB19_09400</name>
</gene>
<evidence type="ECO:0000256" key="3">
    <source>
        <dbReference type="ARBA" id="ARBA00022741"/>
    </source>
</evidence>
<sequence>MTALTGQALVGDIGGTNARLALCNLEDGSLSTPIIYSALENESLESCILKFKQETHADFSAACIAIACPITGDYVKMTNNPWEFSQSQLKNAVGLDTLIVINDFTAMSMSVPCLDPKNVVKIGGGEPDPKAPIAVYGAGTGLGVAHIIRVGDKWISLPGEGGHVDLAPANMAEDLILIAMRARIGHVSAERVLSGPGLVNLYEAIAMRNERLRPNMSPADVTSQALANPPEPDCLEALETFCRLMGRFGGNLALNLGTFGGVYIAGGVVPRFIDFFKQSKFREAFEDKGRFKTYMQRIPTYVITDTKAGLRGAGATLRQELGAVL</sequence>
<comment type="catalytic activity">
    <reaction evidence="7">
        <text>D-glucose + ATP = D-glucose 6-phosphate + ADP + H(+)</text>
        <dbReference type="Rhea" id="RHEA:17825"/>
        <dbReference type="ChEBI" id="CHEBI:4167"/>
        <dbReference type="ChEBI" id="CHEBI:15378"/>
        <dbReference type="ChEBI" id="CHEBI:30616"/>
        <dbReference type="ChEBI" id="CHEBI:61548"/>
        <dbReference type="ChEBI" id="CHEBI:456216"/>
        <dbReference type="EC" id="2.7.1.2"/>
    </reaction>
</comment>
<dbReference type="FunFam" id="3.40.367.20:FF:000002">
    <property type="entry name" value="Glucokinase"/>
    <property type="match status" value="1"/>
</dbReference>
<evidence type="ECO:0000256" key="4">
    <source>
        <dbReference type="ARBA" id="ARBA00022777"/>
    </source>
</evidence>
<keyword evidence="4 7" id="KW-0418">Kinase</keyword>
<dbReference type="GO" id="GO:0005829">
    <property type="term" value="C:cytosol"/>
    <property type="evidence" value="ECO:0007669"/>
    <property type="project" value="TreeGrafter"/>
</dbReference>
<dbReference type="Gene3D" id="3.40.367.20">
    <property type="match status" value="1"/>
</dbReference>
<reference evidence="9" key="2">
    <citation type="journal article" date="2021" name="PeerJ">
        <title>Extensive microbial diversity within the chicken gut microbiome revealed by metagenomics and culture.</title>
        <authorList>
            <person name="Gilroy R."/>
            <person name="Ravi A."/>
            <person name="Getino M."/>
            <person name="Pursley I."/>
            <person name="Horton D.L."/>
            <person name="Alikhan N.F."/>
            <person name="Baker D."/>
            <person name="Gharbi K."/>
            <person name="Hall N."/>
            <person name="Watson M."/>
            <person name="Adriaenssens E.M."/>
            <person name="Foster-Nyarko E."/>
            <person name="Jarju S."/>
            <person name="Secka A."/>
            <person name="Antonio M."/>
            <person name="Oren A."/>
            <person name="Chaudhuri R.R."/>
            <person name="La Ragione R."/>
            <person name="Hildebrand F."/>
            <person name="Pallen M.J."/>
        </authorList>
    </citation>
    <scope>NUCLEOTIDE SEQUENCE</scope>
    <source>
        <strain evidence="9">17213</strain>
    </source>
</reference>
<dbReference type="InterPro" id="IPR050201">
    <property type="entry name" value="Bacterial_glucokinase"/>
</dbReference>
<dbReference type="NCBIfam" id="TIGR00749">
    <property type="entry name" value="glk"/>
    <property type="match status" value="1"/>
</dbReference>
<comment type="caution">
    <text evidence="9">The sequence shown here is derived from an EMBL/GenBank/DDBJ whole genome shotgun (WGS) entry which is preliminary data.</text>
</comment>
<evidence type="ECO:0000256" key="1">
    <source>
        <dbReference type="ARBA" id="ARBA00022490"/>
    </source>
</evidence>
<evidence type="ECO:0000256" key="5">
    <source>
        <dbReference type="ARBA" id="ARBA00022840"/>
    </source>
</evidence>
<dbReference type="PANTHER" id="PTHR47690:SF1">
    <property type="entry name" value="GLUCOKINASE"/>
    <property type="match status" value="1"/>
</dbReference>
<reference evidence="9" key="1">
    <citation type="submission" date="2020-10" db="EMBL/GenBank/DDBJ databases">
        <authorList>
            <person name="Gilroy R."/>
        </authorList>
    </citation>
    <scope>NUCLEOTIDE SEQUENCE</scope>
    <source>
        <strain evidence="9">17213</strain>
    </source>
</reference>
<organism evidence="9 10">
    <name type="scientific">Candidatus Avisuccinivibrio stercorigallinarum</name>
    <dbReference type="NCBI Taxonomy" id="2840704"/>
    <lineage>
        <taxon>Bacteria</taxon>
        <taxon>Pseudomonadati</taxon>
        <taxon>Pseudomonadota</taxon>
        <taxon>Gammaproteobacteria</taxon>
        <taxon>Aeromonadales</taxon>
        <taxon>Succinivibrionaceae</taxon>
        <taxon>Succinivibrionaceae incertae sedis</taxon>
        <taxon>Candidatus Avisuccinivibrio</taxon>
    </lineage>
</organism>
<dbReference type="Gene3D" id="3.30.420.40">
    <property type="match status" value="1"/>
</dbReference>
<dbReference type="AlphaFoldDB" id="A0A9D9DDR5"/>
<dbReference type="InterPro" id="IPR003836">
    <property type="entry name" value="Glucokinase"/>
</dbReference>
<dbReference type="GO" id="GO:0005524">
    <property type="term" value="F:ATP binding"/>
    <property type="evidence" value="ECO:0007669"/>
    <property type="project" value="UniProtKB-UniRule"/>
</dbReference>
<dbReference type="GO" id="GO:0004340">
    <property type="term" value="F:glucokinase activity"/>
    <property type="evidence" value="ECO:0007669"/>
    <property type="project" value="UniProtKB-UniRule"/>
</dbReference>
<accession>A0A9D9DDR5</accession>
<dbReference type="EMBL" id="JADINH010000185">
    <property type="protein sequence ID" value="MBO8416583.1"/>
    <property type="molecule type" value="Genomic_DNA"/>
</dbReference>
<evidence type="ECO:0000313" key="9">
    <source>
        <dbReference type="EMBL" id="MBO8416583.1"/>
    </source>
</evidence>
<evidence type="ECO:0000313" key="10">
    <source>
        <dbReference type="Proteomes" id="UP000823631"/>
    </source>
</evidence>
<feature type="binding site" evidence="7">
    <location>
        <begin position="11"/>
        <end position="16"/>
    </location>
    <ligand>
        <name>ATP</name>
        <dbReference type="ChEBI" id="CHEBI:30616"/>
    </ligand>
</feature>
<evidence type="ECO:0000256" key="2">
    <source>
        <dbReference type="ARBA" id="ARBA00022679"/>
    </source>
</evidence>
<keyword evidence="1 7" id="KW-0963">Cytoplasm</keyword>
<dbReference type="InterPro" id="IPR043129">
    <property type="entry name" value="ATPase_NBD"/>
</dbReference>
<comment type="subcellular location">
    <subcellularLocation>
        <location evidence="7">Cytoplasm</location>
    </subcellularLocation>
</comment>
<keyword evidence="3 7" id="KW-0547">Nucleotide-binding</keyword>
<evidence type="ECO:0000256" key="6">
    <source>
        <dbReference type="ARBA" id="ARBA00023152"/>
    </source>
</evidence>
<evidence type="ECO:0000256" key="7">
    <source>
        <dbReference type="HAMAP-Rule" id="MF_00524"/>
    </source>
</evidence>
<protein>
    <recommendedName>
        <fullName evidence="7">Glucokinase</fullName>
        <ecNumber evidence="7">2.7.1.2</ecNumber>
    </recommendedName>
    <alternativeName>
        <fullName evidence="7">Glucose kinase</fullName>
    </alternativeName>
</protein>
<dbReference type="SUPFAM" id="SSF53067">
    <property type="entry name" value="Actin-like ATPase domain"/>
    <property type="match status" value="1"/>
</dbReference>
<dbReference type="CDD" id="cd24008">
    <property type="entry name" value="ASKHA_NBD_GLK"/>
    <property type="match status" value="1"/>
</dbReference>
<keyword evidence="2 7" id="KW-0808">Transferase</keyword>
<dbReference type="HAMAP" id="MF_00524">
    <property type="entry name" value="Glucokinase"/>
    <property type="match status" value="1"/>
</dbReference>
<evidence type="ECO:0000256" key="8">
    <source>
        <dbReference type="RuleBase" id="RU004046"/>
    </source>
</evidence>
<name>A0A9D9DDR5_9GAMM</name>
<comment type="similarity">
    <text evidence="7 8">Belongs to the bacterial glucokinase family.</text>
</comment>
<keyword evidence="5 7" id="KW-0067">ATP-binding</keyword>
<dbReference type="Pfam" id="PF02685">
    <property type="entry name" value="Glucokinase"/>
    <property type="match status" value="1"/>
</dbReference>
<dbReference type="PANTHER" id="PTHR47690">
    <property type="entry name" value="GLUCOKINASE"/>
    <property type="match status" value="1"/>
</dbReference>
<keyword evidence="6 7" id="KW-0324">Glycolysis</keyword>
<dbReference type="EC" id="2.7.1.2" evidence="7"/>
<proteinExistence type="inferred from homology"/>
<dbReference type="GO" id="GO:0006096">
    <property type="term" value="P:glycolytic process"/>
    <property type="evidence" value="ECO:0007669"/>
    <property type="project" value="UniProtKB-UniRule"/>
</dbReference>
<dbReference type="GO" id="GO:0005536">
    <property type="term" value="F:D-glucose binding"/>
    <property type="evidence" value="ECO:0007669"/>
    <property type="project" value="InterPro"/>
</dbReference>
<dbReference type="Proteomes" id="UP000823631">
    <property type="component" value="Unassembled WGS sequence"/>
</dbReference>